<sequence length="1152" mass="128253">MIPPNRQDPWPAMMDPRVRPWKRWDGMCRLELQEEAAGGGAAHAMTKSTPDDRAMSMSIPGIDALDDAMADLSPQHEREAAGDGTKGSCQPAMQPSANASASTALWRQILAKKSHPRTLPEDAKKSLQHDGNNASIVLDEDIVTTGTPWTPKSLGRAKSAIVYKQTLNDTLLVMQRNIFFFSDWVPYFFSLQEDHVLMYTSREKWEQGLKPDRVIQLTHTMMLSDMKVDLVEGGSVDDDQYPSVRIFRRRLLETDEIDEWLNEQLRQSLVVDGGSSVDGIMANNPNASARAVIEFASYNQNTFELWTKSLRRVLNIKREEHLNGSKNSNNNANGGDTLDTDFSSDLRSSKREWVSPGRDSKVTLHQSEVWCNRVTSGDKDKAESEMRRIIAMEKLVCQVTSPRMALLVYEKVSRVHELFVSNSRREIEGLDGREKPMSAEALNFFADHLKRKYSVFLILALAYGVGEEQIREAHEQMCVENSAYNAGVGGGSGEQAREVSSYGFDDQESIELYEKYRDAALNYFKMNYADPAAAEEEDAIMHLPVMLQVAVIRRDDEEVSAMMSILDTHKWYVLVRVVSVAMAHGGGVGRDAIVVGGGHNGLVAASYLAKAGKRVCVLEKRHLVGGAAVTEEIIPGFKFSRASYVFSLFRPQIIKDLDLHRHGLEVYPRDPSSFTPTLDGRNLLLGSDMKKNQESIAQFSRADAIAFPKYCEMLDKMVGFFTPMIDELPPDVRVVFNSNTPLSRRVDAIQSMMRLGYRSGKLGKELTTFLEFMTAPATKILGKWFESEVLKTTLATDAIIGAKVSPSTPGSAYILFHHVRGEVNGVKGMWGHVKGGMGEVTQSLLRAAEELGVEVQTNAVVKSINVHDGKVHGVCLDDGQVLESDYVLSNASPMITMLDLIDQQELPDRVKTHFKKNWNCESASTKINVALDRLPNFRCLPNSGDGNTPMPHHRGTTHFEETMDQIEQAFLDVQHGYASKRPVIEMNIPTSLDASIAPPGKHVALLFVQYTPYLPKVTMDVPLERDNSNECILTIIQDGSWETAGKREMFAERVFSIIDQYAPGFKNSIIGYDMLTPPDLERIFSLPRGNIFHGAMGLDQMFWMRPIPGYADYRSAVKGLYMCSAGTHPGGGVMGACGRNSAMVCLKDMSIK</sequence>
<accession>A0AAV2Z1X9</accession>
<dbReference type="GO" id="GO:0005759">
    <property type="term" value="C:mitochondrial matrix"/>
    <property type="evidence" value="ECO:0007669"/>
    <property type="project" value="UniProtKB-SubCell"/>
</dbReference>
<name>A0AAV2Z1X9_9STRA</name>
<comment type="subunit">
    <text evidence="4">Interacts with COX5B; this interaction may contribute to localize PYROXD2 to the inner face of the inner mitochondrial membrane.</text>
</comment>
<dbReference type="PANTHER" id="PTHR10668:SF103">
    <property type="entry name" value="PYRIDINE NUCLEOTIDE-DISULFIDE OXIDOREDUCTASE DOMAIN-CONTAINING PROTEIN 2"/>
    <property type="match status" value="1"/>
</dbReference>
<feature type="domain" description="Amine oxidase" evidence="7">
    <location>
        <begin position="803"/>
        <end position="908"/>
    </location>
</feature>
<organism evidence="8 9">
    <name type="scientific">Lagenidium giganteum</name>
    <dbReference type="NCBI Taxonomy" id="4803"/>
    <lineage>
        <taxon>Eukaryota</taxon>
        <taxon>Sar</taxon>
        <taxon>Stramenopiles</taxon>
        <taxon>Oomycota</taxon>
        <taxon>Peronosporomycetes</taxon>
        <taxon>Pythiales</taxon>
        <taxon>Pythiaceae</taxon>
    </lineage>
</organism>
<proteinExistence type="inferred from homology"/>
<dbReference type="InterPro" id="IPR002937">
    <property type="entry name" value="Amino_oxidase"/>
</dbReference>
<dbReference type="Proteomes" id="UP001146120">
    <property type="component" value="Unassembled WGS sequence"/>
</dbReference>
<reference evidence="8" key="2">
    <citation type="journal article" date="2023" name="Microbiol Resour">
        <title>Decontamination and Annotation of the Draft Genome Sequence of the Oomycete Lagenidium giganteum ARSEF 373.</title>
        <authorList>
            <person name="Morgan W.R."/>
            <person name="Tartar A."/>
        </authorList>
    </citation>
    <scope>NUCLEOTIDE SEQUENCE</scope>
    <source>
        <strain evidence="8">ARSEF 373</strain>
    </source>
</reference>
<dbReference type="Gene3D" id="3.50.50.60">
    <property type="entry name" value="FAD/NAD(P)-binding domain"/>
    <property type="match status" value="2"/>
</dbReference>
<evidence type="ECO:0000256" key="6">
    <source>
        <dbReference type="SAM" id="MobiDB-lite"/>
    </source>
</evidence>
<feature type="region of interest" description="Disordered" evidence="6">
    <location>
        <begin position="322"/>
        <end position="343"/>
    </location>
</feature>
<evidence type="ECO:0000256" key="1">
    <source>
        <dbReference type="ARBA" id="ARBA00004305"/>
    </source>
</evidence>
<evidence type="ECO:0000313" key="9">
    <source>
        <dbReference type="Proteomes" id="UP001146120"/>
    </source>
</evidence>
<evidence type="ECO:0000259" key="7">
    <source>
        <dbReference type="Pfam" id="PF01593"/>
    </source>
</evidence>
<evidence type="ECO:0000256" key="2">
    <source>
        <dbReference type="ARBA" id="ARBA00006046"/>
    </source>
</evidence>
<evidence type="ECO:0000256" key="3">
    <source>
        <dbReference type="ARBA" id="ARBA00037217"/>
    </source>
</evidence>
<feature type="compositionally biased region" description="Low complexity" evidence="6">
    <location>
        <begin position="324"/>
        <end position="335"/>
    </location>
</feature>
<dbReference type="EMBL" id="DAKRPA010000049">
    <property type="protein sequence ID" value="DBA01346.1"/>
    <property type="molecule type" value="Genomic_DNA"/>
</dbReference>
<dbReference type="AlphaFoldDB" id="A0AAV2Z1X9"/>
<feature type="compositionally biased region" description="Polar residues" evidence="6">
    <location>
        <begin position="87"/>
        <end position="98"/>
    </location>
</feature>
<comment type="caution">
    <text evidence="8">The sequence shown here is derived from an EMBL/GenBank/DDBJ whole genome shotgun (WGS) entry which is preliminary data.</text>
</comment>
<dbReference type="GO" id="GO:0016491">
    <property type="term" value="F:oxidoreductase activity"/>
    <property type="evidence" value="ECO:0007669"/>
    <property type="project" value="InterPro"/>
</dbReference>
<protein>
    <recommendedName>
        <fullName evidence="5">Pyridine nucleotide-disulfide oxidoreductase domain-containing protein 2</fullName>
    </recommendedName>
</protein>
<dbReference type="Pfam" id="PF13450">
    <property type="entry name" value="NAD_binding_8"/>
    <property type="match status" value="1"/>
</dbReference>
<evidence type="ECO:0000256" key="4">
    <source>
        <dbReference type="ARBA" id="ARBA00038825"/>
    </source>
</evidence>
<dbReference type="InterPro" id="IPR036188">
    <property type="entry name" value="FAD/NAD-bd_sf"/>
</dbReference>
<comment type="function">
    <text evidence="3">Probable oxidoreductase that may play a role as regulator of mitochondrial function.</text>
</comment>
<dbReference type="PANTHER" id="PTHR10668">
    <property type="entry name" value="PHYTOENE DEHYDROGENASE"/>
    <property type="match status" value="1"/>
</dbReference>
<evidence type="ECO:0000313" key="8">
    <source>
        <dbReference type="EMBL" id="DBA01346.1"/>
    </source>
</evidence>
<keyword evidence="9" id="KW-1185">Reference proteome</keyword>
<feature type="region of interest" description="Disordered" evidence="6">
    <location>
        <begin position="74"/>
        <end position="98"/>
    </location>
</feature>
<gene>
    <name evidence="8" type="ORF">N0F65_001585</name>
</gene>
<reference evidence="8" key="1">
    <citation type="submission" date="2022-11" db="EMBL/GenBank/DDBJ databases">
        <authorList>
            <person name="Morgan W.R."/>
            <person name="Tartar A."/>
        </authorList>
    </citation>
    <scope>NUCLEOTIDE SEQUENCE</scope>
    <source>
        <strain evidence="8">ARSEF 373</strain>
    </source>
</reference>
<comment type="subcellular location">
    <subcellularLocation>
        <location evidence="1">Mitochondrion matrix</location>
    </subcellularLocation>
</comment>
<comment type="similarity">
    <text evidence="2">Belongs to the carotenoid/retinoid oxidoreductase family.</text>
</comment>
<dbReference type="SUPFAM" id="SSF51905">
    <property type="entry name" value="FAD/NAD(P)-binding domain"/>
    <property type="match status" value="1"/>
</dbReference>
<dbReference type="Pfam" id="PF01593">
    <property type="entry name" value="Amino_oxidase"/>
    <property type="match status" value="1"/>
</dbReference>
<evidence type="ECO:0000256" key="5">
    <source>
        <dbReference type="ARBA" id="ARBA00040298"/>
    </source>
</evidence>